<evidence type="ECO:0000256" key="1">
    <source>
        <dbReference type="SAM" id="MobiDB-lite"/>
    </source>
</evidence>
<feature type="region of interest" description="Disordered" evidence="1">
    <location>
        <begin position="45"/>
        <end position="67"/>
    </location>
</feature>
<feature type="region of interest" description="Disordered" evidence="1">
    <location>
        <begin position="1"/>
        <end position="21"/>
    </location>
</feature>
<sequence>MFSREATGLADGLPSQGIEDQQSKHMALIQRLTIDHSRLRKENEALRTENESLRHSFSSLRRGSGGI</sequence>
<dbReference type="GeneID" id="54582579"/>
<dbReference type="RefSeq" id="XP_033683562.1">
    <property type="nucleotide sequence ID" value="XM_033829249.1"/>
</dbReference>
<dbReference type="EMBL" id="ML987196">
    <property type="protein sequence ID" value="KAF2248558.1"/>
    <property type="molecule type" value="Genomic_DNA"/>
</dbReference>
<keyword evidence="3" id="KW-1185">Reference proteome</keyword>
<feature type="compositionally biased region" description="Basic and acidic residues" evidence="1">
    <location>
        <begin position="45"/>
        <end position="54"/>
    </location>
</feature>
<evidence type="ECO:0000313" key="3">
    <source>
        <dbReference type="Proteomes" id="UP000800094"/>
    </source>
</evidence>
<protein>
    <submittedName>
        <fullName evidence="2">Uncharacterized protein</fullName>
    </submittedName>
</protein>
<dbReference type="Proteomes" id="UP000800094">
    <property type="component" value="Unassembled WGS sequence"/>
</dbReference>
<accession>A0A6A6IER4</accession>
<proteinExistence type="predicted"/>
<evidence type="ECO:0000313" key="2">
    <source>
        <dbReference type="EMBL" id="KAF2248558.1"/>
    </source>
</evidence>
<reference evidence="2" key="1">
    <citation type="journal article" date="2020" name="Stud. Mycol.">
        <title>101 Dothideomycetes genomes: a test case for predicting lifestyles and emergence of pathogens.</title>
        <authorList>
            <person name="Haridas S."/>
            <person name="Albert R."/>
            <person name="Binder M."/>
            <person name="Bloem J."/>
            <person name="Labutti K."/>
            <person name="Salamov A."/>
            <person name="Andreopoulos B."/>
            <person name="Baker S."/>
            <person name="Barry K."/>
            <person name="Bills G."/>
            <person name="Bluhm B."/>
            <person name="Cannon C."/>
            <person name="Castanera R."/>
            <person name="Culley D."/>
            <person name="Daum C."/>
            <person name="Ezra D."/>
            <person name="Gonzalez J."/>
            <person name="Henrissat B."/>
            <person name="Kuo A."/>
            <person name="Liang C."/>
            <person name="Lipzen A."/>
            <person name="Lutzoni F."/>
            <person name="Magnuson J."/>
            <person name="Mondo S."/>
            <person name="Nolan M."/>
            <person name="Ohm R."/>
            <person name="Pangilinan J."/>
            <person name="Park H.-J."/>
            <person name="Ramirez L."/>
            <person name="Alfaro M."/>
            <person name="Sun H."/>
            <person name="Tritt A."/>
            <person name="Yoshinaga Y."/>
            <person name="Zwiers L.-H."/>
            <person name="Turgeon B."/>
            <person name="Goodwin S."/>
            <person name="Spatafora J."/>
            <person name="Crous P."/>
            <person name="Grigoriev I."/>
        </authorList>
    </citation>
    <scope>NUCLEOTIDE SEQUENCE</scope>
    <source>
        <strain evidence="2">CBS 122368</strain>
    </source>
</reference>
<dbReference type="AlphaFoldDB" id="A0A6A6IER4"/>
<gene>
    <name evidence="2" type="ORF">BU26DRAFT_520237</name>
</gene>
<name>A0A6A6IER4_9PLEO</name>
<organism evidence="2 3">
    <name type="scientific">Trematosphaeria pertusa</name>
    <dbReference type="NCBI Taxonomy" id="390896"/>
    <lineage>
        <taxon>Eukaryota</taxon>
        <taxon>Fungi</taxon>
        <taxon>Dikarya</taxon>
        <taxon>Ascomycota</taxon>
        <taxon>Pezizomycotina</taxon>
        <taxon>Dothideomycetes</taxon>
        <taxon>Pleosporomycetidae</taxon>
        <taxon>Pleosporales</taxon>
        <taxon>Massarineae</taxon>
        <taxon>Trematosphaeriaceae</taxon>
        <taxon>Trematosphaeria</taxon>
    </lineage>
</organism>